<proteinExistence type="inferred from homology"/>
<name>A0A5C8Z9F4_9GAMM</name>
<dbReference type="Pfam" id="PF04445">
    <property type="entry name" value="SAM_MT"/>
    <property type="match status" value="1"/>
</dbReference>
<comment type="catalytic activity">
    <reaction evidence="1">
        <text>guanosine(1516) in 16S rRNA + S-adenosyl-L-methionine = N(2)-methylguanosine(1516) in 16S rRNA + S-adenosyl-L-homocysteine + H(+)</text>
        <dbReference type="Rhea" id="RHEA:43220"/>
        <dbReference type="Rhea" id="RHEA-COMP:10412"/>
        <dbReference type="Rhea" id="RHEA-COMP:10413"/>
        <dbReference type="ChEBI" id="CHEBI:15378"/>
        <dbReference type="ChEBI" id="CHEBI:57856"/>
        <dbReference type="ChEBI" id="CHEBI:59789"/>
        <dbReference type="ChEBI" id="CHEBI:74269"/>
        <dbReference type="ChEBI" id="CHEBI:74481"/>
        <dbReference type="EC" id="2.1.1.242"/>
    </reaction>
</comment>
<organism evidence="2 3">
    <name type="scientific">Reinekea thalattae</name>
    <dbReference type="NCBI Taxonomy" id="2593301"/>
    <lineage>
        <taxon>Bacteria</taxon>
        <taxon>Pseudomonadati</taxon>
        <taxon>Pseudomonadota</taxon>
        <taxon>Gammaproteobacteria</taxon>
        <taxon>Oceanospirillales</taxon>
        <taxon>Saccharospirillaceae</taxon>
        <taxon>Reinekea</taxon>
    </lineage>
</organism>
<keyword evidence="1" id="KW-0698">rRNA processing</keyword>
<keyword evidence="1" id="KW-0963">Cytoplasm</keyword>
<sequence length="259" mass="28087">MQPIALYCPDTSEPSHQSLLQTCQALDWIDIQPNQPSDQAFILIDNGQLSIASSDWPKVHAVSVDFLSSSSEHRRLYGGGAGQAVCKAVGLKKRKHLTILDATAGLARDSFVMASQGATVYMFERHPVVNLLLQNGLERLSASELTDLSARLTLLNGSLLNLGAVAETVSVDVVYLDPMFPDRSKSAKVKKDMAIFHQLVGADADADSLLAPALALANYRVVVKRPKNAPWLDDKKPSTALIGKSSRFDIYAKKALTDD</sequence>
<keyword evidence="1 2" id="KW-0808">Transferase</keyword>
<evidence type="ECO:0000256" key="1">
    <source>
        <dbReference type="HAMAP-Rule" id="MF_01523"/>
    </source>
</evidence>
<dbReference type="OrthoDB" id="3191794at2"/>
<comment type="similarity">
    <text evidence="1">Belongs to the methyltransferase superfamily. RsmJ family.</text>
</comment>
<dbReference type="GO" id="GO:0008990">
    <property type="term" value="F:rRNA (guanine-N2-)-methyltransferase activity"/>
    <property type="evidence" value="ECO:0007669"/>
    <property type="project" value="UniProtKB-UniRule"/>
</dbReference>
<comment type="subcellular location">
    <subcellularLocation>
        <location evidence="1">Cytoplasm</location>
    </subcellularLocation>
</comment>
<dbReference type="InterPro" id="IPR029063">
    <property type="entry name" value="SAM-dependent_MTases_sf"/>
</dbReference>
<comment type="caution">
    <text evidence="2">The sequence shown here is derived from an EMBL/GenBank/DDBJ whole genome shotgun (WGS) entry which is preliminary data.</text>
</comment>
<feature type="binding site" evidence="1">
    <location>
        <position position="177"/>
    </location>
    <ligand>
        <name>S-adenosyl-L-methionine</name>
        <dbReference type="ChEBI" id="CHEBI:59789"/>
    </ligand>
</feature>
<comment type="caution">
    <text evidence="1">Lacks conserved residue(s) required for the propagation of feature annotation.</text>
</comment>
<keyword evidence="1 2" id="KW-0489">Methyltransferase</keyword>
<dbReference type="SUPFAM" id="SSF53335">
    <property type="entry name" value="S-adenosyl-L-methionine-dependent methyltransferases"/>
    <property type="match status" value="1"/>
</dbReference>
<feature type="binding site" evidence="1">
    <location>
        <begin position="124"/>
        <end position="125"/>
    </location>
    <ligand>
        <name>S-adenosyl-L-methionine</name>
        <dbReference type="ChEBI" id="CHEBI:59789"/>
    </ligand>
</feature>
<dbReference type="AlphaFoldDB" id="A0A5C8Z9F4"/>
<comment type="function">
    <text evidence="1">Specifically methylates the guanosine in position 1516 of 16S rRNA.</text>
</comment>
<keyword evidence="1" id="KW-0949">S-adenosyl-L-methionine</keyword>
<reference evidence="2 3" key="1">
    <citation type="submission" date="2019-07" db="EMBL/GenBank/DDBJ databases">
        <title>Reinekea sp. strain SSH23 genome sequencing and assembly.</title>
        <authorList>
            <person name="Kim I."/>
        </authorList>
    </citation>
    <scope>NUCLEOTIDE SEQUENCE [LARGE SCALE GENOMIC DNA]</scope>
    <source>
        <strain evidence="2 3">SSH23</strain>
    </source>
</reference>
<dbReference type="Proteomes" id="UP000321764">
    <property type="component" value="Unassembled WGS sequence"/>
</dbReference>
<feature type="binding site" evidence="1">
    <location>
        <begin position="108"/>
        <end position="109"/>
    </location>
    <ligand>
        <name>S-adenosyl-L-methionine</name>
        <dbReference type="ChEBI" id="CHEBI:59789"/>
    </ligand>
</feature>
<protein>
    <recommendedName>
        <fullName evidence="1">Ribosomal RNA small subunit methyltransferase J</fullName>
        <ecNumber evidence="1">2.1.1.242</ecNumber>
    </recommendedName>
    <alternativeName>
        <fullName evidence="1">16S rRNA m2G1516 methyltransferase</fullName>
    </alternativeName>
    <alternativeName>
        <fullName evidence="1">rRNA (guanine-N(2)-)-methyltransferase</fullName>
    </alternativeName>
</protein>
<dbReference type="InterPro" id="IPR007536">
    <property type="entry name" value="16SrRNA_methylTrfase_J"/>
</dbReference>
<dbReference type="EC" id="2.1.1.242" evidence="1"/>
<dbReference type="HAMAP" id="MF_01523">
    <property type="entry name" value="16SrRNA_methyltr_J"/>
    <property type="match status" value="1"/>
</dbReference>
<dbReference type="Gene3D" id="3.40.50.150">
    <property type="entry name" value="Vaccinia Virus protein VP39"/>
    <property type="match status" value="1"/>
</dbReference>
<keyword evidence="3" id="KW-1185">Reference proteome</keyword>
<accession>A0A5C8Z9F4</accession>
<evidence type="ECO:0000313" key="2">
    <source>
        <dbReference type="EMBL" id="TXR53781.1"/>
    </source>
</evidence>
<dbReference type="RefSeq" id="WP_147713180.1">
    <property type="nucleotide sequence ID" value="NZ_VKAD01000001.1"/>
</dbReference>
<dbReference type="PANTHER" id="PTHR36112:SF1">
    <property type="entry name" value="RIBOSOMAL RNA SMALL SUBUNIT METHYLTRANSFERASE J"/>
    <property type="match status" value="1"/>
</dbReference>
<dbReference type="GO" id="GO:0005737">
    <property type="term" value="C:cytoplasm"/>
    <property type="evidence" value="ECO:0007669"/>
    <property type="project" value="UniProtKB-SubCell"/>
</dbReference>
<evidence type="ECO:0000313" key="3">
    <source>
        <dbReference type="Proteomes" id="UP000321764"/>
    </source>
</evidence>
<dbReference type="PANTHER" id="PTHR36112">
    <property type="entry name" value="RIBOSOMAL RNA SMALL SUBUNIT METHYLTRANSFERASE J"/>
    <property type="match status" value="1"/>
</dbReference>
<dbReference type="EMBL" id="VKAD01000001">
    <property type="protein sequence ID" value="TXR53781.1"/>
    <property type="molecule type" value="Genomic_DNA"/>
</dbReference>
<gene>
    <name evidence="1" type="primary">rsmJ</name>
    <name evidence="2" type="ORF">FME95_04265</name>
</gene>